<dbReference type="InterPro" id="IPR050464">
    <property type="entry name" value="Zeta_carotene_desat/Oxidored"/>
</dbReference>
<proteinExistence type="predicted"/>
<reference evidence="2 3" key="1">
    <citation type="submission" date="2017-06" db="EMBL/GenBank/DDBJ databases">
        <title>Herbaspirillum phytohormonus sp. nov., isolated from the root nodule of Robinia pseudoacacia in lead-zinc mine.</title>
        <authorList>
            <person name="Fan M."/>
            <person name="Lin Y."/>
        </authorList>
    </citation>
    <scope>NUCLEOTIDE SEQUENCE [LARGE SCALE GENOMIC DNA]</scope>
    <source>
        <strain evidence="2 3">HZ10</strain>
    </source>
</reference>
<dbReference type="EMBL" id="NJGU01000008">
    <property type="protein sequence ID" value="OWY28196.1"/>
    <property type="molecule type" value="Genomic_DNA"/>
</dbReference>
<dbReference type="Pfam" id="PF01593">
    <property type="entry name" value="Amino_oxidase"/>
    <property type="match status" value="1"/>
</dbReference>
<dbReference type="Gene3D" id="3.30.70.1990">
    <property type="match status" value="1"/>
</dbReference>
<dbReference type="Proteomes" id="UP000197596">
    <property type="component" value="Unassembled WGS sequence"/>
</dbReference>
<dbReference type="PANTHER" id="PTHR42923:SF17">
    <property type="entry name" value="AMINE OXIDASE DOMAIN-CONTAINING PROTEIN"/>
    <property type="match status" value="1"/>
</dbReference>
<accession>A0A246WPC2</accession>
<dbReference type="GO" id="GO:0016491">
    <property type="term" value="F:oxidoreductase activity"/>
    <property type="evidence" value="ECO:0007669"/>
    <property type="project" value="InterPro"/>
</dbReference>
<dbReference type="SUPFAM" id="SSF51905">
    <property type="entry name" value="FAD/NAD(P)-binding domain"/>
    <property type="match status" value="1"/>
</dbReference>
<feature type="domain" description="Amine oxidase" evidence="1">
    <location>
        <begin position="15"/>
        <end position="270"/>
    </location>
</feature>
<dbReference type="AlphaFoldDB" id="A0A246WPC2"/>
<dbReference type="RefSeq" id="WP_088751824.1">
    <property type="nucleotide sequence ID" value="NZ_NJGU01000008.1"/>
</dbReference>
<name>A0A246WPC2_9BURK</name>
<dbReference type="PANTHER" id="PTHR42923">
    <property type="entry name" value="PROTOPORPHYRINOGEN OXIDASE"/>
    <property type="match status" value="1"/>
</dbReference>
<evidence type="ECO:0000313" key="3">
    <source>
        <dbReference type="Proteomes" id="UP000197596"/>
    </source>
</evidence>
<evidence type="ECO:0000313" key="2">
    <source>
        <dbReference type="EMBL" id="OWY28196.1"/>
    </source>
</evidence>
<dbReference type="Gene3D" id="3.50.50.60">
    <property type="entry name" value="FAD/NAD(P)-binding domain"/>
    <property type="match status" value="1"/>
</dbReference>
<evidence type="ECO:0000259" key="1">
    <source>
        <dbReference type="Pfam" id="PF01593"/>
    </source>
</evidence>
<dbReference type="InterPro" id="IPR002937">
    <property type="entry name" value="Amino_oxidase"/>
</dbReference>
<dbReference type="Gene3D" id="1.10.405.20">
    <property type="match status" value="1"/>
</dbReference>
<sequence length="428" mass="47276">MISNGQRIAVIGAGIAGLASAYLLGRQHQVVLYEAATTLGGHANTVDIAPEGIPFAVDTGFLVLNDRTYPNLLALFNELKVDTYATDMSFAVSMDEGAFEWAGTNLDTVFAQRKRLLSPAFVGMLRDILRFNRAAHANFALCESRPLTLRGLLAQGGYGQTFRDAYLLPMAAAIWSSSPADILDFPAATFLRFCINHGLLQVNNRPRWRTVRGGSREYVRRIAATLTDVRTGCRLASVSRTDSGVVVRSEGGNVREEVFDAVVFATHAPQTLALLQDATIEEHEVLAAVRYQANAAWLHSDVGLMPRRGKVWSAWNYLGSRHDDGSRAVCVSYWLNRLQDLPCRSEVILTLNPPQAPAADTVMGRFDYEHPVFDQPAIDAQRRLPRIQGRHRAWFAGAWTGYGFHEDGLKSALRVARDFDVMPAWASL</sequence>
<dbReference type="InterPro" id="IPR036188">
    <property type="entry name" value="FAD/NAD-bd_sf"/>
</dbReference>
<gene>
    <name evidence="2" type="ORF">CEJ42_16415</name>
</gene>
<comment type="caution">
    <text evidence="2">The sequence shown here is derived from an EMBL/GenBank/DDBJ whole genome shotgun (WGS) entry which is preliminary data.</text>
</comment>
<protein>
    <submittedName>
        <fullName evidence="2">NAD/FAD-binding protein</fullName>
    </submittedName>
</protein>
<organism evidence="2 3">
    <name type="scientific">Herbaspirillum robiniae</name>
    <dbReference type="NCBI Taxonomy" id="2014887"/>
    <lineage>
        <taxon>Bacteria</taxon>
        <taxon>Pseudomonadati</taxon>
        <taxon>Pseudomonadota</taxon>
        <taxon>Betaproteobacteria</taxon>
        <taxon>Burkholderiales</taxon>
        <taxon>Oxalobacteraceae</taxon>
        <taxon>Herbaspirillum</taxon>
    </lineage>
</organism>
<dbReference type="FunFam" id="1.10.405.20:FF:000001">
    <property type="entry name" value="Amine oxidase"/>
    <property type="match status" value="1"/>
</dbReference>